<gene>
    <name evidence="1" type="ORF">BDR25DRAFT_360579</name>
</gene>
<reference evidence="1" key="1">
    <citation type="journal article" date="2020" name="Stud. Mycol.">
        <title>101 Dothideomycetes genomes: a test case for predicting lifestyles and emergence of pathogens.</title>
        <authorList>
            <person name="Haridas S."/>
            <person name="Albert R."/>
            <person name="Binder M."/>
            <person name="Bloem J."/>
            <person name="Labutti K."/>
            <person name="Salamov A."/>
            <person name="Andreopoulos B."/>
            <person name="Baker S."/>
            <person name="Barry K."/>
            <person name="Bills G."/>
            <person name="Bluhm B."/>
            <person name="Cannon C."/>
            <person name="Castanera R."/>
            <person name="Culley D."/>
            <person name="Daum C."/>
            <person name="Ezra D."/>
            <person name="Gonzalez J."/>
            <person name="Henrissat B."/>
            <person name="Kuo A."/>
            <person name="Liang C."/>
            <person name="Lipzen A."/>
            <person name="Lutzoni F."/>
            <person name="Magnuson J."/>
            <person name="Mondo S."/>
            <person name="Nolan M."/>
            <person name="Ohm R."/>
            <person name="Pangilinan J."/>
            <person name="Park H.-J."/>
            <person name="Ramirez L."/>
            <person name="Alfaro M."/>
            <person name="Sun H."/>
            <person name="Tritt A."/>
            <person name="Yoshinaga Y."/>
            <person name="Zwiers L.-H."/>
            <person name="Turgeon B."/>
            <person name="Goodwin S."/>
            <person name="Spatafora J."/>
            <person name="Crous P."/>
            <person name="Grigoriev I."/>
        </authorList>
    </citation>
    <scope>NUCLEOTIDE SEQUENCE</scope>
    <source>
        <strain evidence="1">ATCC 200398</strain>
    </source>
</reference>
<evidence type="ECO:0000313" key="1">
    <source>
        <dbReference type="EMBL" id="KAF2465647.1"/>
    </source>
</evidence>
<sequence>MSSWPWYKRHIFDSITASHPKAPRSASHSLWTPSTPARLATPEIKIIFLTSETRIHIFLYHAKEIGSKSLKILPLAHSQNNPPTEPDRGVLAGSGLPPQLLRQANLSGSSPPLGLAVAPVTQSPPAASVSSVSEAPSPPSQTKPPATPAPDAAMSSVEPYHTAFPILPDIEARLRRKECKCFEDWDHHIHFYCDPWNPYYSSKATIVGIHSVNPADRCSLHYPNIIGRTPGFDTIRNMVLQISKEKLVALIKHNQNMQKSARALEGLEVRETWKWQNLDHYVPQLEWLVKPAHAFGKTGERKLGLLGLLQVDQHWMRQPENEELAELAVNATRYLDLLEQMNSDFYWGMEEFKLIHGF</sequence>
<name>A0ACB6QFH2_9PLEO</name>
<evidence type="ECO:0000313" key="2">
    <source>
        <dbReference type="Proteomes" id="UP000799755"/>
    </source>
</evidence>
<dbReference type="EMBL" id="MU003529">
    <property type="protein sequence ID" value="KAF2465647.1"/>
    <property type="molecule type" value="Genomic_DNA"/>
</dbReference>
<comment type="caution">
    <text evidence="1">The sequence shown here is derived from an EMBL/GenBank/DDBJ whole genome shotgun (WGS) entry which is preliminary data.</text>
</comment>
<keyword evidence="2" id="KW-1185">Reference proteome</keyword>
<protein>
    <submittedName>
        <fullName evidence="1">Uncharacterized protein</fullName>
    </submittedName>
</protein>
<organism evidence="1 2">
    <name type="scientific">Lindgomyces ingoldianus</name>
    <dbReference type="NCBI Taxonomy" id="673940"/>
    <lineage>
        <taxon>Eukaryota</taxon>
        <taxon>Fungi</taxon>
        <taxon>Dikarya</taxon>
        <taxon>Ascomycota</taxon>
        <taxon>Pezizomycotina</taxon>
        <taxon>Dothideomycetes</taxon>
        <taxon>Pleosporomycetidae</taxon>
        <taxon>Pleosporales</taxon>
        <taxon>Lindgomycetaceae</taxon>
        <taxon>Lindgomyces</taxon>
    </lineage>
</organism>
<dbReference type="Proteomes" id="UP000799755">
    <property type="component" value="Unassembled WGS sequence"/>
</dbReference>
<proteinExistence type="predicted"/>
<accession>A0ACB6QFH2</accession>